<protein>
    <recommendedName>
        <fullName evidence="2">omega-amidase</fullName>
        <ecNumber evidence="2">3.5.1.3</ecNumber>
    </recommendedName>
    <alternativeName>
        <fullName evidence="3">Nitrilase homolog 2</fullName>
    </alternativeName>
</protein>
<sequence>MIKRALKVALVQLSVGADKPRNIAEAVKEIHKAKQKGAQLVALPECFNSPYGTSPKHWELLGRARANDQQLWVALVSPARDETAGYVAWGHSTLIDPWGQVVSKLDEKAGTLIADIGELLRN</sequence>
<evidence type="ECO:0000313" key="6">
    <source>
        <dbReference type="EMBL" id="KOB69306.1"/>
    </source>
</evidence>
<dbReference type="InterPro" id="IPR036526">
    <property type="entry name" value="C-N_Hydrolase_sf"/>
</dbReference>
<dbReference type="GO" id="GO:0006541">
    <property type="term" value="P:glutamine metabolic process"/>
    <property type="evidence" value="ECO:0007669"/>
    <property type="project" value="TreeGrafter"/>
</dbReference>
<evidence type="ECO:0000259" key="5">
    <source>
        <dbReference type="PROSITE" id="PS50263"/>
    </source>
</evidence>
<dbReference type="GO" id="GO:0050152">
    <property type="term" value="F:omega-amidase activity"/>
    <property type="evidence" value="ECO:0007669"/>
    <property type="project" value="UniProtKB-EC"/>
</dbReference>
<dbReference type="AlphaFoldDB" id="A0A0L7L1W6"/>
<dbReference type="PANTHER" id="PTHR23088:SF30">
    <property type="entry name" value="OMEGA-AMIDASE NIT2"/>
    <property type="match status" value="1"/>
</dbReference>
<evidence type="ECO:0000313" key="7">
    <source>
        <dbReference type="Proteomes" id="UP000037510"/>
    </source>
</evidence>
<keyword evidence="7" id="KW-1185">Reference proteome</keyword>
<accession>A0A0L7L1W6</accession>
<evidence type="ECO:0000256" key="2">
    <source>
        <dbReference type="ARBA" id="ARBA00039118"/>
    </source>
</evidence>
<comment type="catalytic activity">
    <reaction evidence="4">
        <text>2-oxosuccinamate + H2O = oxaloacetate + NH4(+)</text>
        <dbReference type="Rhea" id="RHEA:59412"/>
        <dbReference type="ChEBI" id="CHEBI:15377"/>
        <dbReference type="ChEBI" id="CHEBI:16452"/>
        <dbReference type="ChEBI" id="CHEBI:28938"/>
        <dbReference type="ChEBI" id="CHEBI:57735"/>
        <dbReference type="EC" id="3.5.1.3"/>
    </reaction>
    <physiologicalReaction direction="left-to-right" evidence="4">
        <dbReference type="Rhea" id="RHEA:59413"/>
    </physiologicalReaction>
</comment>
<proteinExistence type="predicted"/>
<dbReference type="Gene3D" id="3.60.110.10">
    <property type="entry name" value="Carbon-nitrogen hydrolase"/>
    <property type="match status" value="2"/>
</dbReference>
<organism evidence="6 7">
    <name type="scientific">Operophtera brumata</name>
    <name type="common">Winter moth</name>
    <name type="synonym">Phalaena brumata</name>
    <dbReference type="NCBI Taxonomy" id="104452"/>
    <lineage>
        <taxon>Eukaryota</taxon>
        <taxon>Metazoa</taxon>
        <taxon>Ecdysozoa</taxon>
        <taxon>Arthropoda</taxon>
        <taxon>Hexapoda</taxon>
        <taxon>Insecta</taxon>
        <taxon>Pterygota</taxon>
        <taxon>Neoptera</taxon>
        <taxon>Endopterygota</taxon>
        <taxon>Lepidoptera</taxon>
        <taxon>Glossata</taxon>
        <taxon>Ditrysia</taxon>
        <taxon>Geometroidea</taxon>
        <taxon>Geometridae</taxon>
        <taxon>Larentiinae</taxon>
        <taxon>Operophtera</taxon>
    </lineage>
</organism>
<evidence type="ECO:0000256" key="3">
    <source>
        <dbReference type="ARBA" id="ARBA00041576"/>
    </source>
</evidence>
<dbReference type="InterPro" id="IPR003010">
    <property type="entry name" value="C-N_Hydrolase"/>
</dbReference>
<gene>
    <name evidence="6" type="ORF">OBRU01_16879</name>
</gene>
<dbReference type="EMBL" id="JTDY01003583">
    <property type="protein sequence ID" value="KOB69306.1"/>
    <property type="molecule type" value="Genomic_DNA"/>
</dbReference>
<dbReference type="STRING" id="104452.A0A0L7L1W6"/>
<dbReference type="PANTHER" id="PTHR23088">
    <property type="entry name" value="NITRILASE-RELATED"/>
    <property type="match status" value="1"/>
</dbReference>
<reference evidence="6 7" key="1">
    <citation type="journal article" date="2015" name="Genome Biol. Evol.">
        <title>The genome of winter moth (Operophtera brumata) provides a genomic perspective on sexual dimorphism and phenology.</title>
        <authorList>
            <person name="Derks M.F."/>
            <person name="Smit S."/>
            <person name="Salis L."/>
            <person name="Schijlen E."/>
            <person name="Bossers A."/>
            <person name="Mateman C."/>
            <person name="Pijl A.S."/>
            <person name="de Ridder D."/>
            <person name="Groenen M.A."/>
            <person name="Visser M.E."/>
            <person name="Megens H.J."/>
        </authorList>
    </citation>
    <scope>NUCLEOTIDE SEQUENCE [LARGE SCALE GENOMIC DNA]</scope>
    <source>
        <strain evidence="6">WM2013NL</strain>
        <tissue evidence="6">Head and thorax</tissue>
    </source>
</reference>
<dbReference type="GO" id="GO:0006528">
    <property type="term" value="P:asparagine metabolic process"/>
    <property type="evidence" value="ECO:0007669"/>
    <property type="project" value="TreeGrafter"/>
</dbReference>
<dbReference type="SUPFAM" id="SSF56317">
    <property type="entry name" value="Carbon-nitrogen hydrolase"/>
    <property type="match status" value="2"/>
</dbReference>
<dbReference type="PROSITE" id="PS50263">
    <property type="entry name" value="CN_HYDROLASE"/>
    <property type="match status" value="1"/>
</dbReference>
<evidence type="ECO:0000256" key="1">
    <source>
        <dbReference type="ARBA" id="ARBA00036637"/>
    </source>
</evidence>
<comment type="caution">
    <text evidence="6">The sequence shown here is derived from an EMBL/GenBank/DDBJ whole genome shotgun (WGS) entry which is preliminary data.</text>
</comment>
<dbReference type="GO" id="GO:0006107">
    <property type="term" value="P:oxaloacetate metabolic process"/>
    <property type="evidence" value="ECO:0007669"/>
    <property type="project" value="TreeGrafter"/>
</dbReference>
<name>A0A0L7L1W6_OPEBR</name>
<dbReference type="EC" id="3.5.1.3" evidence="2"/>
<evidence type="ECO:0000256" key="4">
    <source>
        <dbReference type="ARBA" id="ARBA00048745"/>
    </source>
</evidence>
<feature type="domain" description="CN hydrolase" evidence="5">
    <location>
        <begin position="1"/>
        <end position="118"/>
    </location>
</feature>
<comment type="catalytic activity">
    <reaction evidence="1">
        <text>2-oxoglutaramate + H2O = 2-oxoglutarate + NH4(+)</text>
        <dbReference type="Rhea" id="RHEA:32963"/>
        <dbReference type="ChEBI" id="CHEBI:15377"/>
        <dbReference type="ChEBI" id="CHEBI:16769"/>
        <dbReference type="ChEBI" id="CHEBI:16810"/>
        <dbReference type="ChEBI" id="CHEBI:28938"/>
        <dbReference type="EC" id="3.5.1.3"/>
    </reaction>
    <physiologicalReaction direction="left-to-right" evidence="1">
        <dbReference type="Rhea" id="RHEA:32964"/>
    </physiologicalReaction>
</comment>
<dbReference type="Proteomes" id="UP000037510">
    <property type="component" value="Unassembled WGS sequence"/>
</dbReference>
<dbReference type="Pfam" id="PF00795">
    <property type="entry name" value="CN_hydrolase"/>
    <property type="match status" value="2"/>
</dbReference>
<dbReference type="GO" id="GO:0005739">
    <property type="term" value="C:mitochondrion"/>
    <property type="evidence" value="ECO:0007669"/>
    <property type="project" value="TreeGrafter"/>
</dbReference>